<feature type="domain" description="Protein-glutamine gamma-glutamyltransferase-like C-terminal" evidence="2">
    <location>
        <begin position="101"/>
        <end position="167"/>
    </location>
</feature>
<comment type="caution">
    <text evidence="3">The sequence shown here is derived from an EMBL/GenBank/DDBJ whole genome shotgun (WGS) entry which is preliminary data.</text>
</comment>
<keyword evidence="1" id="KW-0472">Membrane</keyword>
<protein>
    <recommendedName>
        <fullName evidence="2">Protein-glutamine gamma-glutamyltransferase-like C-terminal domain-containing protein</fullName>
    </recommendedName>
</protein>
<evidence type="ECO:0000259" key="2">
    <source>
        <dbReference type="Pfam" id="PF13559"/>
    </source>
</evidence>
<keyword evidence="4" id="KW-1185">Reference proteome</keyword>
<evidence type="ECO:0000313" key="4">
    <source>
        <dbReference type="Proteomes" id="UP001165079"/>
    </source>
</evidence>
<evidence type="ECO:0000313" key="3">
    <source>
        <dbReference type="EMBL" id="GLZ76253.1"/>
    </source>
</evidence>
<dbReference type="EMBL" id="BSTX01000001">
    <property type="protein sequence ID" value="GLZ76253.1"/>
    <property type="molecule type" value="Genomic_DNA"/>
</dbReference>
<reference evidence="3" key="1">
    <citation type="submission" date="2023-03" db="EMBL/GenBank/DDBJ databases">
        <title>Actinorhabdospora filicis NBRC 111898.</title>
        <authorList>
            <person name="Ichikawa N."/>
            <person name="Sato H."/>
            <person name="Tonouchi N."/>
        </authorList>
    </citation>
    <scope>NUCLEOTIDE SEQUENCE</scope>
    <source>
        <strain evidence="3">NBRC 111898</strain>
    </source>
</reference>
<proteinExistence type="predicted"/>
<gene>
    <name evidence="3" type="ORF">Afil01_10600</name>
</gene>
<dbReference type="Pfam" id="PF13559">
    <property type="entry name" value="DUF4129"/>
    <property type="match status" value="1"/>
</dbReference>
<dbReference type="InterPro" id="IPR025403">
    <property type="entry name" value="TgpA-like_C"/>
</dbReference>
<organism evidence="3 4">
    <name type="scientific">Actinorhabdospora filicis</name>
    <dbReference type="NCBI Taxonomy" id="1785913"/>
    <lineage>
        <taxon>Bacteria</taxon>
        <taxon>Bacillati</taxon>
        <taxon>Actinomycetota</taxon>
        <taxon>Actinomycetes</taxon>
        <taxon>Micromonosporales</taxon>
        <taxon>Micromonosporaceae</taxon>
        <taxon>Actinorhabdospora</taxon>
    </lineage>
</organism>
<keyword evidence="1" id="KW-1133">Transmembrane helix</keyword>
<dbReference type="AlphaFoldDB" id="A0A9W6W7T3"/>
<accession>A0A9W6W7T3</accession>
<sequence length="184" mass="20126">MTGWTWELSQFIADLADWYPLGELGLVLTLLLLATLVALGSQGRRLLPTRSPVRDEVVFETTADFDDTDEVPDLPSDGLRQRARAYMAAGEHKLAVREWLRASVRDLIDREYVDHRPGWTVTELARAATGSLPVVADWMDEAALVFSDIWYGRVAATAGHAGRMEELDGMIAAAADGRLAGSGA</sequence>
<keyword evidence="1" id="KW-0812">Transmembrane</keyword>
<evidence type="ECO:0000256" key="1">
    <source>
        <dbReference type="SAM" id="Phobius"/>
    </source>
</evidence>
<dbReference type="RefSeq" id="WP_285661437.1">
    <property type="nucleotide sequence ID" value="NZ_BSTX01000001.1"/>
</dbReference>
<name>A0A9W6W7T3_9ACTN</name>
<feature type="transmembrane region" description="Helical" evidence="1">
    <location>
        <begin position="20"/>
        <end position="40"/>
    </location>
</feature>
<dbReference type="Proteomes" id="UP001165079">
    <property type="component" value="Unassembled WGS sequence"/>
</dbReference>